<evidence type="ECO:0000256" key="15">
    <source>
        <dbReference type="SAM" id="Coils"/>
    </source>
</evidence>
<dbReference type="Pfam" id="PF01400">
    <property type="entry name" value="Astacin"/>
    <property type="match status" value="1"/>
</dbReference>
<organism evidence="18">
    <name type="scientific">Strongyloides stercoralis</name>
    <name type="common">Threadworm</name>
    <dbReference type="NCBI Taxonomy" id="6248"/>
    <lineage>
        <taxon>Eukaryota</taxon>
        <taxon>Metazoa</taxon>
        <taxon>Ecdysozoa</taxon>
        <taxon>Nematoda</taxon>
        <taxon>Chromadorea</taxon>
        <taxon>Rhabditida</taxon>
        <taxon>Tylenchina</taxon>
        <taxon>Panagrolaimomorpha</taxon>
        <taxon>Strongyloidoidea</taxon>
        <taxon>Strongyloididae</taxon>
        <taxon>Strongyloides</taxon>
    </lineage>
</organism>
<dbReference type="GO" id="GO:0004222">
    <property type="term" value="F:metalloendopeptidase activity"/>
    <property type="evidence" value="ECO:0007669"/>
    <property type="project" value="UniProtKB-UniRule"/>
</dbReference>
<keyword evidence="2 12" id="KW-0964">Secreted</keyword>
<feature type="binding site" evidence="13">
    <location>
        <position position="229"/>
    </location>
    <ligand>
        <name>Zn(2+)</name>
        <dbReference type="ChEBI" id="CHEBI:29105"/>
        <note>catalytic</note>
    </ligand>
</feature>
<keyword evidence="4 13" id="KW-0645">Protease</keyword>
<dbReference type="Proteomes" id="UP000035681">
    <property type="component" value="Unplaced"/>
</dbReference>
<feature type="binding site" evidence="13">
    <location>
        <position position="225"/>
    </location>
    <ligand>
        <name>Zn(2+)</name>
        <dbReference type="ChEBI" id="CHEBI:29105"/>
        <note>catalytic</note>
    </ligand>
</feature>
<evidence type="ECO:0000256" key="13">
    <source>
        <dbReference type="PROSITE-ProRule" id="PRU01211"/>
    </source>
</evidence>
<feature type="signal peptide" evidence="12 14">
    <location>
        <begin position="1"/>
        <end position="18"/>
    </location>
</feature>
<dbReference type="PIRSF" id="PIRSF036365">
    <property type="entry name" value="Astacin_nematoda"/>
    <property type="match status" value="1"/>
</dbReference>
<dbReference type="PANTHER" id="PTHR10127">
    <property type="entry name" value="DISCOIDIN, CUB, EGF, LAMININ , AND ZINC METALLOPROTEASE DOMAIN CONTAINING"/>
    <property type="match status" value="1"/>
</dbReference>
<evidence type="ECO:0000256" key="1">
    <source>
        <dbReference type="ARBA" id="ARBA00004613"/>
    </source>
</evidence>
<evidence type="ECO:0000256" key="6">
    <source>
        <dbReference type="ARBA" id="ARBA00022729"/>
    </source>
</evidence>
<dbReference type="InterPro" id="IPR001506">
    <property type="entry name" value="Peptidase_M12A"/>
</dbReference>
<comment type="caution">
    <text evidence="13">Lacks conserved residue(s) required for the propagation of feature annotation.</text>
</comment>
<keyword evidence="6 12" id="KW-0732">Signal</keyword>
<keyword evidence="11" id="KW-0325">Glycoprotein</keyword>
<keyword evidence="10 13" id="KW-1015">Disulfide bond</keyword>
<evidence type="ECO:0000256" key="14">
    <source>
        <dbReference type="RuleBase" id="RU361183"/>
    </source>
</evidence>
<feature type="active site" evidence="13">
    <location>
        <position position="226"/>
    </location>
</feature>
<comment type="subcellular location">
    <subcellularLocation>
        <location evidence="1 12">Secreted</location>
    </subcellularLocation>
</comment>
<comment type="cofactor">
    <cofactor evidence="13 14">
        <name>Zn(2+)</name>
        <dbReference type="ChEBI" id="CHEBI:29105"/>
    </cofactor>
    <text evidence="13 14">Binds 1 zinc ion per subunit.</text>
</comment>
<dbReference type="Gene3D" id="3.40.390.10">
    <property type="entry name" value="Collagenase (Catalytic Domain)"/>
    <property type="match status" value="1"/>
</dbReference>
<evidence type="ECO:0000256" key="2">
    <source>
        <dbReference type="ARBA" id="ARBA00022525"/>
    </source>
</evidence>
<dbReference type="GO" id="GO:0006508">
    <property type="term" value="P:proteolysis"/>
    <property type="evidence" value="ECO:0007669"/>
    <property type="project" value="UniProtKB-KW"/>
</dbReference>
<reference evidence="18" key="1">
    <citation type="submission" date="2015-08" db="UniProtKB">
        <authorList>
            <consortium name="WormBaseParasite"/>
        </authorList>
    </citation>
    <scope>IDENTIFICATION</scope>
</reference>
<keyword evidence="9 13" id="KW-0482">Metalloprotease</keyword>
<evidence type="ECO:0000256" key="3">
    <source>
        <dbReference type="ARBA" id="ARBA00022536"/>
    </source>
</evidence>
<feature type="binding site" evidence="13">
    <location>
        <position position="235"/>
    </location>
    <ligand>
        <name>Zn(2+)</name>
        <dbReference type="ChEBI" id="CHEBI:29105"/>
        <note>catalytic</note>
    </ligand>
</feature>
<evidence type="ECO:0000313" key="17">
    <source>
        <dbReference type="Proteomes" id="UP000035681"/>
    </source>
</evidence>
<evidence type="ECO:0000313" key="18">
    <source>
        <dbReference type="WBParaSite" id="SSTP_0001129700.1"/>
    </source>
</evidence>
<dbReference type="PROSITE" id="PS51864">
    <property type="entry name" value="ASTACIN"/>
    <property type="match status" value="1"/>
</dbReference>
<evidence type="ECO:0000256" key="4">
    <source>
        <dbReference type="ARBA" id="ARBA00022670"/>
    </source>
</evidence>
<feature type="disulfide bond" evidence="13">
    <location>
        <begin position="172"/>
        <end position="327"/>
    </location>
</feature>
<dbReference type="InterPro" id="IPR034035">
    <property type="entry name" value="Astacin-like_dom"/>
</dbReference>
<evidence type="ECO:0000256" key="11">
    <source>
        <dbReference type="ARBA" id="ARBA00023180"/>
    </source>
</evidence>
<dbReference type="SUPFAM" id="SSF49854">
    <property type="entry name" value="Spermadhesin, CUB domain"/>
    <property type="match status" value="1"/>
</dbReference>
<keyword evidence="3" id="KW-0245">EGF-like domain</keyword>
<feature type="domain" description="Peptidase M12A" evidence="16">
    <location>
        <begin position="133"/>
        <end position="328"/>
    </location>
</feature>
<keyword evidence="8 13" id="KW-0862">Zinc</keyword>
<feature type="chain" id="PRO_5013574923" description="Zinc metalloproteinase" evidence="12 14">
    <location>
        <begin position="19"/>
        <end position="495"/>
    </location>
</feature>
<evidence type="ECO:0000256" key="9">
    <source>
        <dbReference type="ARBA" id="ARBA00023049"/>
    </source>
</evidence>
<evidence type="ECO:0000256" key="8">
    <source>
        <dbReference type="ARBA" id="ARBA00022833"/>
    </source>
</evidence>
<keyword evidence="7 13" id="KW-0378">Hydrolase</keyword>
<dbReference type="SUPFAM" id="SSF55486">
    <property type="entry name" value="Metalloproteases ('zincins'), catalytic domain"/>
    <property type="match status" value="1"/>
</dbReference>
<dbReference type="CDD" id="cd04280">
    <property type="entry name" value="ZnMc_astacin_like"/>
    <property type="match status" value="1"/>
</dbReference>
<dbReference type="InterPro" id="IPR006026">
    <property type="entry name" value="Peptidase_Metallo"/>
</dbReference>
<protein>
    <recommendedName>
        <fullName evidence="12">Zinc metalloproteinase</fullName>
    </recommendedName>
</protein>
<dbReference type="InterPro" id="IPR024079">
    <property type="entry name" value="MetalloPept_cat_dom_sf"/>
</dbReference>
<keyword evidence="5 13" id="KW-0479">Metal-binding</keyword>
<evidence type="ECO:0000259" key="16">
    <source>
        <dbReference type="PROSITE" id="PS51864"/>
    </source>
</evidence>
<dbReference type="PROSITE" id="PS01186">
    <property type="entry name" value="EGF_2"/>
    <property type="match status" value="1"/>
</dbReference>
<dbReference type="PRINTS" id="PR00480">
    <property type="entry name" value="ASTACIN"/>
</dbReference>
<dbReference type="WBParaSite" id="TCONS_00014584.p1">
    <property type="protein sequence ID" value="TCONS_00014584.p1"/>
    <property type="gene ID" value="XLOC_009802"/>
</dbReference>
<keyword evidence="15" id="KW-0175">Coiled coil</keyword>
<dbReference type="WBParaSite" id="SSTP_0001129700.1">
    <property type="protein sequence ID" value="SSTP_0001129700.1"/>
    <property type="gene ID" value="SSTP_0001129700"/>
</dbReference>
<dbReference type="PROSITE" id="PS00022">
    <property type="entry name" value="EGF_1"/>
    <property type="match status" value="1"/>
</dbReference>
<dbReference type="PANTHER" id="PTHR10127:SF780">
    <property type="entry name" value="METALLOENDOPEPTIDASE"/>
    <property type="match status" value="1"/>
</dbReference>
<sequence length="495" mass="56957">MEVKSILLLFIFCAGCYSLSLINGTIPKEDQENFEITKETIEIVNKIENVIVNKNNKYQNRKARKRNQKRKLSKISNKNAIVKAIENSGMFEGDIMLNHKQALDIVNNLKNQAEKEGINIPDQVDKSITRMKRKIDGDIKYNWTFPIKYFVEKNVNSTVVDRALHLLELESCVRFNRTDKILNDTQGLRYYFGPGCFSYVGKMYKSKMQDVSLGEHCDTIGTVQHETLHALGFDHEQCRYDRDEHLDIFFNNVEKGSENNFIKLEKNKAITFGIPYDYGSVMQYTYTSFSQNDNVTMLPKKPFYNETLGLDEKASFLDIKLLNNFYCSDICLNKLKCENGGYQDPNDCSKCKCVEGFEGLLCDEMPKPTPICKYAHFEVLEKQQTLTLLGEKNCVYHFLAEEGTKIVLHVEKARFMPRTYPACSLKNSLEIKYLDDKTVTGAVICGGKVNLHVKSINHHLMLYYRSSEDDNGAVISFRSVKKSFLLKEKISKKKV</sequence>
<accession>A0A0K0EPB1</accession>
<dbReference type="InterPro" id="IPR017050">
    <property type="entry name" value="Metallopeptidase_nem"/>
</dbReference>
<dbReference type="AlphaFoldDB" id="A0A0K0EPB1"/>
<keyword evidence="17" id="KW-1185">Reference proteome</keyword>
<dbReference type="InterPro" id="IPR000742">
    <property type="entry name" value="EGF"/>
</dbReference>
<evidence type="ECO:0000256" key="12">
    <source>
        <dbReference type="PIRNR" id="PIRNR036365"/>
    </source>
</evidence>
<proteinExistence type="predicted"/>
<dbReference type="GO" id="GO:0008270">
    <property type="term" value="F:zinc ion binding"/>
    <property type="evidence" value="ECO:0007669"/>
    <property type="project" value="UniProtKB-UniRule"/>
</dbReference>
<dbReference type="GO" id="GO:0005576">
    <property type="term" value="C:extracellular region"/>
    <property type="evidence" value="ECO:0007669"/>
    <property type="project" value="UniProtKB-SubCell"/>
</dbReference>
<name>A0A0K0EPB1_STRER</name>
<dbReference type="GO" id="GO:0018996">
    <property type="term" value="P:molting cycle, collagen and cuticulin-based cuticle"/>
    <property type="evidence" value="ECO:0007669"/>
    <property type="project" value="InterPro"/>
</dbReference>
<dbReference type="InterPro" id="IPR035914">
    <property type="entry name" value="Sperma_CUB_dom_sf"/>
</dbReference>
<evidence type="ECO:0000256" key="10">
    <source>
        <dbReference type="ARBA" id="ARBA00023157"/>
    </source>
</evidence>
<evidence type="ECO:0000256" key="5">
    <source>
        <dbReference type="ARBA" id="ARBA00022723"/>
    </source>
</evidence>
<evidence type="ECO:0000256" key="7">
    <source>
        <dbReference type="ARBA" id="ARBA00022801"/>
    </source>
</evidence>
<dbReference type="SMART" id="SM00235">
    <property type="entry name" value="ZnMc"/>
    <property type="match status" value="1"/>
</dbReference>
<feature type="coiled-coil region" evidence="15">
    <location>
        <begin position="55"/>
        <end position="116"/>
    </location>
</feature>